<protein>
    <recommendedName>
        <fullName evidence="5">Poly [ADP-ribose] polymerase</fullName>
        <shortName evidence="5">PARP</shortName>
        <ecNumber evidence="5">2.4.2.-</ecNumber>
    </recommendedName>
</protein>
<proteinExistence type="predicted"/>
<evidence type="ECO:0000256" key="2">
    <source>
        <dbReference type="ARBA" id="ARBA00022679"/>
    </source>
</evidence>
<dbReference type="SUPFAM" id="SSF56399">
    <property type="entry name" value="ADP-ribosylation"/>
    <property type="match status" value="1"/>
</dbReference>
<dbReference type="PROSITE" id="PS51059">
    <property type="entry name" value="PARP_CATALYTIC"/>
    <property type="match status" value="1"/>
</dbReference>
<comment type="catalytic activity">
    <reaction evidence="4">
        <text>NAD(+) + (ADP-D-ribosyl)n-acceptor = nicotinamide + (ADP-D-ribosyl)n+1-acceptor + H(+).</text>
        <dbReference type="EC" id="2.4.2.30"/>
    </reaction>
</comment>
<dbReference type="GO" id="GO:0003950">
    <property type="term" value="F:NAD+ poly-ADP-ribosyltransferase activity"/>
    <property type="evidence" value="ECO:0007669"/>
    <property type="project" value="UniProtKB-UniRule"/>
</dbReference>
<name>A0A024GPD1_9STRA</name>
<accession>A0A024GPD1</accession>
<feature type="domain" description="PARP catalytic" evidence="6">
    <location>
        <begin position="92"/>
        <end position="312"/>
    </location>
</feature>
<dbReference type="InterPro" id="IPR050800">
    <property type="entry name" value="ARTD/PARP"/>
</dbReference>
<dbReference type="InParanoid" id="A0A024GPD1"/>
<dbReference type="EMBL" id="CAIX01000246">
    <property type="protein sequence ID" value="CCI48747.1"/>
    <property type="molecule type" value="Genomic_DNA"/>
</dbReference>
<evidence type="ECO:0000313" key="8">
    <source>
        <dbReference type="Proteomes" id="UP000053237"/>
    </source>
</evidence>
<sequence>MKNGSGLPTELGNTQNLIWRKLAYILEQLATRVDEKKIDEYSAQLIELLPEISEVFDRIDCLCKVGFIMDALRRYHKQYSSCFEVRRMAMRSFVDEYFTQLQCHLEPISTTSPEFSRITDYWSADSSAANWKVVNAFRIQNKIESRAFTKLNNRKVLWHASRGNNWVPILRYGLCIEHARNGLFGAGLYFADMPSKSLQYSRDLKSIIHPTRLLLLCEVALGRTKQFSSSDRRAEAYVNKFPHLRLFDSCSSDGTYAENFDGFVDDNGAIWPTVSACSFSHAESTQYIIYDNTQAKMRYLVRVEETCEPLMRNSFLSTRWN</sequence>
<dbReference type="InterPro" id="IPR012317">
    <property type="entry name" value="Poly(ADP-ribose)pol_cat_dom"/>
</dbReference>
<dbReference type="Pfam" id="PF00644">
    <property type="entry name" value="PARP"/>
    <property type="match status" value="1"/>
</dbReference>
<keyword evidence="8" id="KW-1185">Reference proteome</keyword>
<evidence type="ECO:0000256" key="1">
    <source>
        <dbReference type="ARBA" id="ARBA00022676"/>
    </source>
</evidence>
<dbReference type="GO" id="GO:0006302">
    <property type="term" value="P:double-strand break repair"/>
    <property type="evidence" value="ECO:0007669"/>
    <property type="project" value="TreeGrafter"/>
</dbReference>
<dbReference type="PANTHER" id="PTHR10459:SF60">
    <property type="entry name" value="POLY [ADP-RIBOSE] POLYMERASE 2"/>
    <property type="match status" value="1"/>
</dbReference>
<dbReference type="OrthoDB" id="2017365at2759"/>
<dbReference type="GO" id="GO:1990404">
    <property type="term" value="F:NAD+-protein mono-ADP-ribosyltransferase activity"/>
    <property type="evidence" value="ECO:0007669"/>
    <property type="project" value="TreeGrafter"/>
</dbReference>
<comment type="caution">
    <text evidence="7">The sequence shown here is derived from an EMBL/GenBank/DDBJ whole genome shotgun (WGS) entry which is preliminary data.</text>
</comment>
<evidence type="ECO:0000259" key="6">
    <source>
        <dbReference type="PROSITE" id="PS51059"/>
    </source>
</evidence>
<gene>
    <name evidence="7" type="ORF">BN9_099460</name>
</gene>
<organism evidence="7 8">
    <name type="scientific">Albugo candida</name>
    <dbReference type="NCBI Taxonomy" id="65357"/>
    <lineage>
        <taxon>Eukaryota</taxon>
        <taxon>Sar</taxon>
        <taxon>Stramenopiles</taxon>
        <taxon>Oomycota</taxon>
        <taxon>Peronosporomycetes</taxon>
        <taxon>Albuginales</taxon>
        <taxon>Albuginaceae</taxon>
        <taxon>Albugo</taxon>
    </lineage>
</organism>
<dbReference type="GO" id="GO:0070212">
    <property type="term" value="P:protein poly-ADP-ribosylation"/>
    <property type="evidence" value="ECO:0007669"/>
    <property type="project" value="TreeGrafter"/>
</dbReference>
<reference evidence="7 8" key="1">
    <citation type="submission" date="2012-05" db="EMBL/GenBank/DDBJ databases">
        <title>Recombination and specialization in a pathogen metapopulation.</title>
        <authorList>
            <person name="Gardiner A."/>
            <person name="Kemen E."/>
            <person name="Schultz-Larsen T."/>
            <person name="MacLean D."/>
            <person name="Van Oosterhout C."/>
            <person name="Jones J.D.G."/>
        </authorList>
    </citation>
    <scope>NUCLEOTIDE SEQUENCE [LARGE SCALE GENOMIC DNA]</scope>
    <source>
        <strain evidence="7 8">Ac Nc2</strain>
    </source>
</reference>
<keyword evidence="1 5" id="KW-0328">Glycosyltransferase</keyword>
<dbReference type="Proteomes" id="UP000053237">
    <property type="component" value="Unassembled WGS sequence"/>
</dbReference>
<keyword evidence="3 5" id="KW-0520">NAD</keyword>
<evidence type="ECO:0000256" key="4">
    <source>
        <dbReference type="ARBA" id="ARBA00033987"/>
    </source>
</evidence>
<dbReference type="PANTHER" id="PTHR10459">
    <property type="entry name" value="DNA LIGASE"/>
    <property type="match status" value="1"/>
</dbReference>
<evidence type="ECO:0000256" key="3">
    <source>
        <dbReference type="ARBA" id="ARBA00023027"/>
    </source>
</evidence>
<evidence type="ECO:0000256" key="5">
    <source>
        <dbReference type="RuleBase" id="RU362114"/>
    </source>
</evidence>
<dbReference type="GO" id="GO:0005730">
    <property type="term" value="C:nucleolus"/>
    <property type="evidence" value="ECO:0007669"/>
    <property type="project" value="TreeGrafter"/>
</dbReference>
<dbReference type="AlphaFoldDB" id="A0A024GPD1"/>
<evidence type="ECO:0000313" key="7">
    <source>
        <dbReference type="EMBL" id="CCI48747.1"/>
    </source>
</evidence>
<keyword evidence="2 5" id="KW-0808">Transferase</keyword>
<dbReference type="EC" id="2.4.2.-" evidence="5"/>
<dbReference type="Gene3D" id="3.90.228.10">
    <property type="match status" value="1"/>
</dbReference>
<dbReference type="STRING" id="65357.A0A024GPD1"/>